<proteinExistence type="predicted"/>
<organism evidence="1 2">
    <name type="scientific">Virgisporangium aliadipatigenens</name>
    <dbReference type="NCBI Taxonomy" id="741659"/>
    <lineage>
        <taxon>Bacteria</taxon>
        <taxon>Bacillati</taxon>
        <taxon>Actinomycetota</taxon>
        <taxon>Actinomycetes</taxon>
        <taxon>Micromonosporales</taxon>
        <taxon>Micromonosporaceae</taxon>
        <taxon>Virgisporangium</taxon>
    </lineage>
</organism>
<sequence length="184" mass="20193">MSDLPELYVAVDVEADGPIPGPYSMLSLGMAVAGHPELSFYTELKPISDEFVPKALAVSGLDRERLIREAPAPEVAMQHAARWVNGLRERGRPVFLAAPAVWDGMFVHWYFVRFVGHSPFGATGSGVDLRSYWMGRTGCEWVQTRKGHIKHALGLTGLPHTHHAGEDAAELAAVFDAARRYQDG</sequence>
<reference evidence="1" key="1">
    <citation type="submission" date="2021-01" db="EMBL/GenBank/DDBJ databases">
        <title>Whole genome shotgun sequence of Virgisporangium aliadipatigenens NBRC 105644.</title>
        <authorList>
            <person name="Komaki H."/>
            <person name="Tamura T."/>
        </authorList>
    </citation>
    <scope>NUCLEOTIDE SEQUENCE</scope>
    <source>
        <strain evidence="1">NBRC 105644</strain>
    </source>
</reference>
<evidence type="ECO:0008006" key="3">
    <source>
        <dbReference type="Google" id="ProtNLM"/>
    </source>
</evidence>
<dbReference type="EMBL" id="BOPF01000038">
    <property type="protein sequence ID" value="GIJ50661.1"/>
    <property type="molecule type" value="Genomic_DNA"/>
</dbReference>
<accession>A0A8J3YVQ0</accession>
<keyword evidence="2" id="KW-1185">Reference proteome</keyword>
<dbReference type="RefSeq" id="WP_203904091.1">
    <property type="nucleotide sequence ID" value="NZ_BOPF01000038.1"/>
</dbReference>
<dbReference type="AlphaFoldDB" id="A0A8J3YVQ0"/>
<dbReference type="Gene3D" id="3.30.420.10">
    <property type="entry name" value="Ribonuclease H-like superfamily/Ribonuclease H"/>
    <property type="match status" value="1"/>
</dbReference>
<name>A0A8J3YVQ0_9ACTN</name>
<dbReference type="SUPFAM" id="SSF53098">
    <property type="entry name" value="Ribonuclease H-like"/>
    <property type="match status" value="1"/>
</dbReference>
<protein>
    <recommendedName>
        <fullName evidence="3">Exonuclease</fullName>
    </recommendedName>
</protein>
<dbReference type="InterPro" id="IPR012337">
    <property type="entry name" value="RNaseH-like_sf"/>
</dbReference>
<evidence type="ECO:0000313" key="2">
    <source>
        <dbReference type="Proteomes" id="UP000619260"/>
    </source>
</evidence>
<comment type="caution">
    <text evidence="1">The sequence shown here is derived from an EMBL/GenBank/DDBJ whole genome shotgun (WGS) entry which is preliminary data.</text>
</comment>
<gene>
    <name evidence="1" type="ORF">Val02_75470</name>
</gene>
<dbReference type="InterPro" id="IPR036397">
    <property type="entry name" value="RNaseH_sf"/>
</dbReference>
<evidence type="ECO:0000313" key="1">
    <source>
        <dbReference type="EMBL" id="GIJ50661.1"/>
    </source>
</evidence>
<dbReference type="GO" id="GO:0003676">
    <property type="term" value="F:nucleic acid binding"/>
    <property type="evidence" value="ECO:0007669"/>
    <property type="project" value="InterPro"/>
</dbReference>
<dbReference type="Proteomes" id="UP000619260">
    <property type="component" value="Unassembled WGS sequence"/>
</dbReference>